<dbReference type="Gene3D" id="3.40.50.1820">
    <property type="entry name" value="alpha/beta hydrolase"/>
    <property type="match status" value="1"/>
</dbReference>
<dbReference type="AlphaFoldDB" id="A0AAJ7DW44"/>
<reference evidence="12" key="1">
    <citation type="submission" date="2025-08" db="UniProtKB">
        <authorList>
            <consortium name="RefSeq"/>
        </authorList>
    </citation>
    <scope>IDENTIFICATION</scope>
</reference>
<organism evidence="11 12">
    <name type="scientific">Ceratosolen solmsi marchali</name>
    <dbReference type="NCBI Taxonomy" id="326594"/>
    <lineage>
        <taxon>Eukaryota</taxon>
        <taxon>Metazoa</taxon>
        <taxon>Ecdysozoa</taxon>
        <taxon>Arthropoda</taxon>
        <taxon>Hexapoda</taxon>
        <taxon>Insecta</taxon>
        <taxon>Pterygota</taxon>
        <taxon>Neoptera</taxon>
        <taxon>Endopterygota</taxon>
        <taxon>Hymenoptera</taxon>
        <taxon>Apocrita</taxon>
        <taxon>Proctotrupomorpha</taxon>
        <taxon>Chalcidoidea</taxon>
        <taxon>Agaonidae</taxon>
        <taxon>Agaoninae</taxon>
        <taxon>Ceratosolen</taxon>
    </lineage>
</organism>
<evidence type="ECO:0000256" key="3">
    <source>
        <dbReference type="ARBA" id="ARBA00010701"/>
    </source>
</evidence>
<dbReference type="Proteomes" id="UP000695007">
    <property type="component" value="Unplaced"/>
</dbReference>
<feature type="chain" id="PRO_5042546610" description="phospholipase A1" evidence="9">
    <location>
        <begin position="24"/>
        <end position="344"/>
    </location>
</feature>
<keyword evidence="11" id="KW-1185">Reference proteome</keyword>
<dbReference type="GO" id="GO:0005615">
    <property type="term" value="C:extracellular space"/>
    <property type="evidence" value="ECO:0007669"/>
    <property type="project" value="TreeGrafter"/>
</dbReference>
<evidence type="ECO:0000313" key="12">
    <source>
        <dbReference type="RefSeq" id="XP_011498556.1"/>
    </source>
</evidence>
<gene>
    <name evidence="12" type="primary">LOC105362768</name>
</gene>
<keyword evidence="7" id="KW-1015">Disulfide bond</keyword>
<evidence type="ECO:0000256" key="9">
    <source>
        <dbReference type="SAM" id="SignalP"/>
    </source>
</evidence>
<keyword evidence="9" id="KW-0732">Signal</keyword>
<feature type="signal peptide" evidence="9">
    <location>
        <begin position="1"/>
        <end position="23"/>
    </location>
</feature>
<dbReference type="KEGG" id="csol:105362768"/>
<evidence type="ECO:0000256" key="7">
    <source>
        <dbReference type="ARBA" id="ARBA00023157"/>
    </source>
</evidence>
<dbReference type="Pfam" id="PF00151">
    <property type="entry name" value="Lipase"/>
    <property type="match status" value="1"/>
</dbReference>
<evidence type="ECO:0000256" key="5">
    <source>
        <dbReference type="ARBA" id="ARBA00022525"/>
    </source>
</evidence>
<dbReference type="PRINTS" id="PR00821">
    <property type="entry name" value="TAGLIPASE"/>
</dbReference>
<dbReference type="FunFam" id="3.40.50.1820:FF:000076">
    <property type="entry name" value="phospholipase A1"/>
    <property type="match status" value="1"/>
</dbReference>
<comment type="subcellular location">
    <subcellularLocation>
        <location evidence="2">Secreted</location>
    </subcellularLocation>
</comment>
<dbReference type="InterPro" id="IPR013818">
    <property type="entry name" value="Lipase"/>
</dbReference>
<comment type="catalytic activity">
    <reaction evidence="1">
        <text>a 1,2-diacyl-sn-glycero-3-phosphocholine + H2O = a 2-acyl-sn-glycero-3-phosphocholine + a fatty acid + H(+)</text>
        <dbReference type="Rhea" id="RHEA:18689"/>
        <dbReference type="ChEBI" id="CHEBI:15377"/>
        <dbReference type="ChEBI" id="CHEBI:15378"/>
        <dbReference type="ChEBI" id="CHEBI:28868"/>
        <dbReference type="ChEBI" id="CHEBI:57643"/>
        <dbReference type="ChEBI" id="CHEBI:57875"/>
        <dbReference type="EC" id="3.1.1.32"/>
    </reaction>
</comment>
<evidence type="ECO:0000256" key="1">
    <source>
        <dbReference type="ARBA" id="ARBA00000111"/>
    </source>
</evidence>
<keyword evidence="6" id="KW-0378">Hydrolase</keyword>
<dbReference type="GeneID" id="105362768"/>
<feature type="domain" description="Lipase" evidence="10">
    <location>
        <begin position="67"/>
        <end position="339"/>
    </location>
</feature>
<dbReference type="PANTHER" id="PTHR11610">
    <property type="entry name" value="LIPASE"/>
    <property type="match status" value="1"/>
</dbReference>
<dbReference type="InterPro" id="IPR029058">
    <property type="entry name" value="AB_hydrolase_fold"/>
</dbReference>
<dbReference type="RefSeq" id="XP_011498556.1">
    <property type="nucleotide sequence ID" value="XM_011500254.1"/>
</dbReference>
<dbReference type="SUPFAM" id="SSF53474">
    <property type="entry name" value="alpha/beta-Hydrolases"/>
    <property type="match status" value="1"/>
</dbReference>
<evidence type="ECO:0000256" key="4">
    <source>
        <dbReference type="ARBA" id="ARBA00013179"/>
    </source>
</evidence>
<protein>
    <recommendedName>
        <fullName evidence="4">phospholipase A1</fullName>
        <ecNumber evidence="4">3.1.1.32</ecNumber>
    </recommendedName>
</protein>
<dbReference type="InterPro" id="IPR033906">
    <property type="entry name" value="Lipase_N"/>
</dbReference>
<evidence type="ECO:0000256" key="6">
    <source>
        <dbReference type="ARBA" id="ARBA00022801"/>
    </source>
</evidence>
<dbReference type="GO" id="GO:0016042">
    <property type="term" value="P:lipid catabolic process"/>
    <property type="evidence" value="ECO:0007669"/>
    <property type="project" value="TreeGrafter"/>
</dbReference>
<evidence type="ECO:0000259" key="10">
    <source>
        <dbReference type="Pfam" id="PF00151"/>
    </source>
</evidence>
<accession>A0AAJ7DW44</accession>
<dbReference type="CDD" id="cd00707">
    <property type="entry name" value="Pancreat_lipase_like"/>
    <property type="match status" value="1"/>
</dbReference>
<evidence type="ECO:0000256" key="8">
    <source>
        <dbReference type="RuleBase" id="RU004262"/>
    </source>
</evidence>
<proteinExistence type="inferred from homology"/>
<keyword evidence="5" id="KW-0964">Secreted</keyword>
<name>A0AAJ7DW44_9HYME</name>
<dbReference type="PANTHER" id="PTHR11610:SF173">
    <property type="entry name" value="LIPASE DOMAIN-CONTAINING PROTEIN-RELATED"/>
    <property type="match status" value="1"/>
</dbReference>
<comment type="similarity">
    <text evidence="3 8">Belongs to the AB hydrolase superfamily. Lipase family.</text>
</comment>
<dbReference type="GO" id="GO:0017171">
    <property type="term" value="F:serine hydrolase activity"/>
    <property type="evidence" value="ECO:0007669"/>
    <property type="project" value="TreeGrafter"/>
</dbReference>
<dbReference type="GO" id="GO:0008970">
    <property type="term" value="F:phospholipase A1 activity"/>
    <property type="evidence" value="ECO:0007669"/>
    <property type="project" value="UniProtKB-EC"/>
</dbReference>
<evidence type="ECO:0000256" key="2">
    <source>
        <dbReference type="ARBA" id="ARBA00004613"/>
    </source>
</evidence>
<dbReference type="EC" id="3.1.1.32" evidence="4"/>
<sequence length="344" mass="37810">MRIHVETNLLLVLIINAFVKIECFKITGDDLSLLNSNDGLWVFDDNEEIVRATADIPNDLLSSLISMNTHVRFYLYTRNLTGNYESITIGDVQSLKLSTFDATRETKFFAHGWMNSKSSKSCRLVREAYLVYGDFNVIIVDWSKIAKGTYIWSAMHVVQVGKHVAKMIDFLEEQGINLNTTSLSGHSLGAHVVGLAGYYAKNKVNYIVGLDPALPLFSFAGVGSRISTEDAKQVEIIHTNAGFLGFLAPIGDADFYPNGGKRQVGCSIDFGGSCSHSRSYEFFAESIVSAVGFYGMNCKNYSSFVHGDCEGNICLMGGDNSNLISNGTYYLGTGTNYPYAKGIE</sequence>
<dbReference type="InterPro" id="IPR000734">
    <property type="entry name" value="TAG_lipase"/>
</dbReference>
<evidence type="ECO:0000313" key="11">
    <source>
        <dbReference type="Proteomes" id="UP000695007"/>
    </source>
</evidence>